<gene>
    <name evidence="2" type="ORF">HDE69_000406</name>
</gene>
<dbReference type="Proteomes" id="UP000537718">
    <property type="component" value="Unassembled WGS sequence"/>
</dbReference>
<sequence>MALPASLIYTGIIVPVSVLIPIGMAASKRKYAGRPLEIIWYYLLLDCIVNVLAVVLANHKINNLPVLHVFTILEFVLMSYFYLSVLKEEAAGRIIKYLLILFPVFCIVNFLFFQSIYQFNTYARPVEALIIMGCSLAYFVQSNDAETRWSLNPINWINTGILLYFSGALFIFSFSNLTVNELSEKYHAINILMWNIHATLLLIMYLLIAFGFSKCRKQ</sequence>
<dbReference type="AlphaFoldDB" id="A0A7W8YPF4"/>
<reference evidence="2 3" key="1">
    <citation type="submission" date="2020-08" db="EMBL/GenBank/DDBJ databases">
        <title>Genomic Encyclopedia of Type Strains, Phase IV (KMG-V): Genome sequencing to study the core and pangenomes of soil and plant-associated prokaryotes.</title>
        <authorList>
            <person name="Whitman W."/>
        </authorList>
    </citation>
    <scope>NUCLEOTIDE SEQUENCE [LARGE SCALE GENOMIC DNA]</scope>
    <source>
        <strain evidence="2 3">MP7CTX6</strain>
    </source>
</reference>
<feature type="transmembrane region" description="Helical" evidence="1">
    <location>
        <begin position="191"/>
        <end position="212"/>
    </location>
</feature>
<feature type="transmembrane region" description="Helical" evidence="1">
    <location>
        <begin position="122"/>
        <end position="140"/>
    </location>
</feature>
<proteinExistence type="predicted"/>
<protein>
    <recommendedName>
        <fullName evidence="4">YhhN-like protein</fullName>
    </recommendedName>
</protein>
<comment type="caution">
    <text evidence="2">The sequence shown here is derived from an EMBL/GenBank/DDBJ whole genome shotgun (WGS) entry which is preliminary data.</text>
</comment>
<dbReference type="RefSeq" id="WP_183865519.1">
    <property type="nucleotide sequence ID" value="NZ_JACHCF010000001.1"/>
</dbReference>
<name>A0A7W8YPF4_9SPHI</name>
<feature type="transmembrane region" description="Helical" evidence="1">
    <location>
        <begin position="38"/>
        <end position="58"/>
    </location>
</feature>
<keyword evidence="1" id="KW-0812">Transmembrane</keyword>
<feature type="transmembrane region" description="Helical" evidence="1">
    <location>
        <begin position="161"/>
        <end position="179"/>
    </location>
</feature>
<feature type="transmembrane region" description="Helical" evidence="1">
    <location>
        <begin position="64"/>
        <end position="85"/>
    </location>
</feature>
<keyword evidence="1" id="KW-1133">Transmembrane helix</keyword>
<evidence type="ECO:0008006" key="4">
    <source>
        <dbReference type="Google" id="ProtNLM"/>
    </source>
</evidence>
<accession>A0A7W8YPF4</accession>
<organism evidence="2 3">
    <name type="scientific">Pedobacter cryoconitis</name>
    <dbReference type="NCBI Taxonomy" id="188932"/>
    <lineage>
        <taxon>Bacteria</taxon>
        <taxon>Pseudomonadati</taxon>
        <taxon>Bacteroidota</taxon>
        <taxon>Sphingobacteriia</taxon>
        <taxon>Sphingobacteriales</taxon>
        <taxon>Sphingobacteriaceae</taxon>
        <taxon>Pedobacter</taxon>
    </lineage>
</organism>
<evidence type="ECO:0000313" key="3">
    <source>
        <dbReference type="Proteomes" id="UP000537718"/>
    </source>
</evidence>
<evidence type="ECO:0000313" key="2">
    <source>
        <dbReference type="EMBL" id="MBB5619370.1"/>
    </source>
</evidence>
<dbReference type="EMBL" id="JACHCF010000001">
    <property type="protein sequence ID" value="MBB5619370.1"/>
    <property type="molecule type" value="Genomic_DNA"/>
</dbReference>
<evidence type="ECO:0000256" key="1">
    <source>
        <dbReference type="SAM" id="Phobius"/>
    </source>
</evidence>
<keyword evidence="1" id="KW-0472">Membrane</keyword>
<feature type="transmembrane region" description="Helical" evidence="1">
    <location>
        <begin position="6"/>
        <end position="26"/>
    </location>
</feature>
<feature type="transmembrane region" description="Helical" evidence="1">
    <location>
        <begin position="97"/>
        <end position="116"/>
    </location>
</feature>